<accession>A0A2T0S4C2</accession>
<sequence length="347" mass="34977">MAIVNVPPVTEQRPPSDPTAEPAQPGFAPMPPPPDQQPGGQQPYGAQPGQAFGAQPYGAQSEQAFGAQPGQAYDPQSGPADGGQPGSPYAGQPGSPYGGQPGSPPYGGQPESAYGGQPGSGYGAQAWGVPGQAYGGVSGGPYPGPPPAGYGQPARGTNGFAIASLVLGLLGGILLSVIFGIVALVQIKRRGQGGRGLAIGGLVAAGCWLLVIVAGVVFAIATSDDTSSSGTRVGAYVSVADLQAGDCVATVPSSRESRVRTVSCTSLHEGEVTGVSVLPAGAYPGARETQAQALKRCVAAFDSYVAVPDDRLKLHFLYPDASTWAEDRGVTCLVRDPNGPATRSLRK</sequence>
<dbReference type="InterPro" id="IPR026004">
    <property type="entry name" value="Septum_form"/>
</dbReference>
<evidence type="ECO:0000313" key="5">
    <source>
        <dbReference type="EMBL" id="PRY28242.1"/>
    </source>
</evidence>
<dbReference type="Pfam" id="PF13828">
    <property type="entry name" value="DUF4190"/>
    <property type="match status" value="1"/>
</dbReference>
<dbReference type="EMBL" id="PVZG01000008">
    <property type="protein sequence ID" value="PRY28242.1"/>
    <property type="molecule type" value="Genomic_DNA"/>
</dbReference>
<feature type="region of interest" description="Disordered" evidence="1">
    <location>
        <begin position="1"/>
        <end position="119"/>
    </location>
</feature>
<feature type="compositionally biased region" description="Low complexity" evidence="1">
    <location>
        <begin position="86"/>
        <end position="95"/>
    </location>
</feature>
<feature type="compositionally biased region" description="Low complexity" evidence="1">
    <location>
        <begin position="37"/>
        <end position="60"/>
    </location>
</feature>
<keyword evidence="2" id="KW-0812">Transmembrane</keyword>
<dbReference type="Pfam" id="PF13845">
    <property type="entry name" value="Septum_form"/>
    <property type="match status" value="1"/>
</dbReference>
<organism evidence="5 6">
    <name type="scientific">Pseudosporangium ferrugineum</name>
    <dbReference type="NCBI Taxonomy" id="439699"/>
    <lineage>
        <taxon>Bacteria</taxon>
        <taxon>Bacillati</taxon>
        <taxon>Actinomycetota</taxon>
        <taxon>Actinomycetes</taxon>
        <taxon>Micromonosporales</taxon>
        <taxon>Micromonosporaceae</taxon>
        <taxon>Pseudosporangium</taxon>
    </lineage>
</organism>
<evidence type="ECO:0000259" key="4">
    <source>
        <dbReference type="Pfam" id="PF13845"/>
    </source>
</evidence>
<evidence type="ECO:0000256" key="2">
    <source>
        <dbReference type="SAM" id="Phobius"/>
    </source>
</evidence>
<reference evidence="5 6" key="1">
    <citation type="submission" date="2018-03" db="EMBL/GenBank/DDBJ databases">
        <title>Genomic Encyclopedia of Archaeal and Bacterial Type Strains, Phase II (KMG-II): from individual species to whole genera.</title>
        <authorList>
            <person name="Goeker M."/>
        </authorList>
    </citation>
    <scope>NUCLEOTIDE SEQUENCE [LARGE SCALE GENOMIC DNA]</scope>
    <source>
        <strain evidence="5 6">DSM 45348</strain>
    </source>
</reference>
<dbReference type="InterPro" id="IPR025241">
    <property type="entry name" value="DUF4190"/>
</dbReference>
<keyword evidence="2" id="KW-1133">Transmembrane helix</keyword>
<evidence type="ECO:0000259" key="3">
    <source>
        <dbReference type="Pfam" id="PF13828"/>
    </source>
</evidence>
<name>A0A2T0S4C2_9ACTN</name>
<evidence type="ECO:0000256" key="1">
    <source>
        <dbReference type="SAM" id="MobiDB-lite"/>
    </source>
</evidence>
<proteinExistence type="predicted"/>
<feature type="domain" description="Septum formation-related" evidence="4">
    <location>
        <begin position="244"/>
        <end position="335"/>
    </location>
</feature>
<evidence type="ECO:0000313" key="6">
    <source>
        <dbReference type="Proteomes" id="UP000239209"/>
    </source>
</evidence>
<dbReference type="AlphaFoldDB" id="A0A2T0S4C2"/>
<feature type="domain" description="DUF4190" evidence="3">
    <location>
        <begin position="161"/>
        <end position="213"/>
    </location>
</feature>
<gene>
    <name evidence="5" type="ORF">CLV70_10834</name>
</gene>
<protein>
    <submittedName>
        <fullName evidence="5">Putative regulator of septum formation</fullName>
    </submittedName>
</protein>
<feature type="transmembrane region" description="Helical" evidence="2">
    <location>
        <begin position="160"/>
        <end position="185"/>
    </location>
</feature>
<keyword evidence="6" id="KW-1185">Reference proteome</keyword>
<comment type="caution">
    <text evidence="5">The sequence shown here is derived from an EMBL/GenBank/DDBJ whole genome shotgun (WGS) entry which is preliminary data.</text>
</comment>
<feature type="transmembrane region" description="Helical" evidence="2">
    <location>
        <begin position="197"/>
        <end position="221"/>
    </location>
</feature>
<keyword evidence="2" id="KW-0472">Membrane</keyword>
<dbReference type="Proteomes" id="UP000239209">
    <property type="component" value="Unassembled WGS sequence"/>
</dbReference>